<dbReference type="RefSeq" id="WP_328662248.1">
    <property type="nucleotide sequence ID" value="NZ_BAAATN010000019.1"/>
</dbReference>
<evidence type="ECO:0000256" key="2">
    <source>
        <dbReference type="ARBA" id="ARBA00022829"/>
    </source>
</evidence>
<dbReference type="InterPro" id="IPR041468">
    <property type="entry name" value="HTH_ParB/Spo0J"/>
</dbReference>
<dbReference type="Gene3D" id="1.10.10.2830">
    <property type="match status" value="1"/>
</dbReference>
<comment type="caution">
    <text evidence="5">The sequence shown here is derived from an EMBL/GenBank/DDBJ whole genome shotgun (WGS) entry which is preliminary data.</text>
</comment>
<organism evidence="5 6">
    <name type="scientific">Streptomyces lienomycini</name>
    <dbReference type="NCBI Taxonomy" id="284035"/>
    <lineage>
        <taxon>Bacteria</taxon>
        <taxon>Bacillati</taxon>
        <taxon>Actinomycetota</taxon>
        <taxon>Actinomycetes</taxon>
        <taxon>Kitasatosporales</taxon>
        <taxon>Streptomycetaceae</taxon>
        <taxon>Streptomyces</taxon>
    </lineage>
</organism>
<feature type="region of interest" description="Disordered" evidence="3">
    <location>
        <begin position="1"/>
        <end position="21"/>
    </location>
</feature>
<evidence type="ECO:0000256" key="3">
    <source>
        <dbReference type="SAM" id="MobiDB-lite"/>
    </source>
</evidence>
<dbReference type="PANTHER" id="PTHR33375:SF1">
    <property type="entry name" value="CHROMOSOME-PARTITIONING PROTEIN PARB-RELATED"/>
    <property type="match status" value="1"/>
</dbReference>
<dbReference type="SUPFAM" id="SSF110849">
    <property type="entry name" value="ParB/Sulfiredoxin"/>
    <property type="match status" value="1"/>
</dbReference>
<evidence type="ECO:0000256" key="1">
    <source>
        <dbReference type="ARBA" id="ARBA00006295"/>
    </source>
</evidence>
<dbReference type="Proteomes" id="UP001595855">
    <property type="component" value="Unassembled WGS sequence"/>
</dbReference>
<evidence type="ECO:0000313" key="5">
    <source>
        <dbReference type="EMBL" id="MFC5020273.1"/>
    </source>
</evidence>
<comment type="similarity">
    <text evidence="1">Belongs to the ParB family.</text>
</comment>
<dbReference type="InterPro" id="IPR050336">
    <property type="entry name" value="Chromosome_partition/occlusion"/>
</dbReference>
<dbReference type="InterPro" id="IPR003115">
    <property type="entry name" value="ParB_N"/>
</dbReference>
<feature type="compositionally biased region" description="Low complexity" evidence="3">
    <location>
        <begin position="8"/>
        <end position="19"/>
    </location>
</feature>
<gene>
    <name evidence="5" type="ORF">ACFPRC_36220</name>
</gene>
<reference evidence="6" key="1">
    <citation type="journal article" date="2019" name="Int. J. Syst. Evol. Microbiol.">
        <title>The Global Catalogue of Microorganisms (GCM) 10K type strain sequencing project: providing services to taxonomists for standard genome sequencing and annotation.</title>
        <authorList>
            <consortium name="The Broad Institute Genomics Platform"/>
            <consortium name="The Broad Institute Genome Sequencing Center for Infectious Disease"/>
            <person name="Wu L."/>
            <person name="Ma J."/>
        </authorList>
    </citation>
    <scope>NUCLEOTIDE SEQUENCE [LARGE SCALE GENOMIC DNA]</scope>
    <source>
        <strain evidence="6">CGMCC 4.1542</strain>
    </source>
</reference>
<feature type="region of interest" description="Disordered" evidence="3">
    <location>
        <begin position="221"/>
        <end position="328"/>
    </location>
</feature>
<evidence type="ECO:0000259" key="4">
    <source>
        <dbReference type="SMART" id="SM00470"/>
    </source>
</evidence>
<dbReference type="Pfam" id="PF02195">
    <property type="entry name" value="ParB_N"/>
    <property type="match status" value="1"/>
</dbReference>
<dbReference type="PANTHER" id="PTHR33375">
    <property type="entry name" value="CHROMOSOME-PARTITIONING PROTEIN PARB-RELATED"/>
    <property type="match status" value="1"/>
</dbReference>
<feature type="compositionally biased region" description="Basic and acidic residues" evidence="3">
    <location>
        <begin position="221"/>
        <end position="248"/>
    </location>
</feature>
<dbReference type="InterPro" id="IPR036086">
    <property type="entry name" value="ParB/Sulfiredoxin_sf"/>
</dbReference>
<feature type="compositionally biased region" description="Low complexity" evidence="3">
    <location>
        <begin position="270"/>
        <end position="286"/>
    </location>
</feature>
<dbReference type="InterPro" id="IPR004437">
    <property type="entry name" value="ParB/RepB/Spo0J"/>
</dbReference>
<dbReference type="SMART" id="SM00470">
    <property type="entry name" value="ParB"/>
    <property type="match status" value="1"/>
</dbReference>
<protein>
    <submittedName>
        <fullName evidence="5">ParB/RepB/Spo0J family partition protein</fullName>
    </submittedName>
</protein>
<dbReference type="SUPFAM" id="SSF109709">
    <property type="entry name" value="KorB DNA-binding domain-like"/>
    <property type="match status" value="1"/>
</dbReference>
<sequence length="381" mass="41193">MSKADTLGSAPAFGAARGARSSRRNLIDQTISGEESTTAAITELPVTLISDNPDNPRNHLRNLDETVQSVREVGLIIPIAVATVDAYLRNRSDRAGDLDDGAQYIVVDGHRRLEAARRVGLATIPVRVDNGRVATDEALLEAAFVANYHRDDMTDLEEAHALKSLVDYYGSQTKAAKRLGIPQNTISSKLSLLKLTPELQKDLVTGTRKVEHVRNLGKLSAEEQRAKADERAEAARQKAEAQSREVVERSAGPADYHGVIIPETSGGQSTAPPVSAPATAHAAAPRPGAPTPPAPEHEQAASEAIPEPRAGAEGTDPVNAEAVQPKQPKRLPYDDAFYCVHHLHQKMAPETFVQGTRVWMDILRDQHPDEYKALLAELGAR</sequence>
<dbReference type="Pfam" id="PF17762">
    <property type="entry name" value="HTH_ParB"/>
    <property type="match status" value="1"/>
</dbReference>
<keyword evidence="2" id="KW-0159">Chromosome partition</keyword>
<evidence type="ECO:0000313" key="6">
    <source>
        <dbReference type="Proteomes" id="UP001595855"/>
    </source>
</evidence>
<proteinExistence type="inferred from homology"/>
<dbReference type="NCBIfam" id="TIGR00180">
    <property type="entry name" value="parB_part"/>
    <property type="match status" value="1"/>
</dbReference>
<keyword evidence="6" id="KW-1185">Reference proteome</keyword>
<dbReference type="Gene3D" id="3.90.1530.30">
    <property type="match status" value="1"/>
</dbReference>
<feature type="domain" description="ParB-like N-terminal" evidence="4">
    <location>
        <begin position="42"/>
        <end position="148"/>
    </location>
</feature>
<name>A0ABV9X6A0_9ACTN</name>
<accession>A0ABV9X6A0</accession>
<dbReference type="EMBL" id="JBHSJO010000002">
    <property type="protein sequence ID" value="MFC5020273.1"/>
    <property type="molecule type" value="Genomic_DNA"/>
</dbReference>